<dbReference type="EMBL" id="JAYMYR010000006">
    <property type="protein sequence ID" value="KAK7355516.1"/>
    <property type="molecule type" value="Genomic_DNA"/>
</dbReference>
<reference evidence="1 2" key="1">
    <citation type="submission" date="2024-01" db="EMBL/GenBank/DDBJ databases">
        <title>The genomes of 5 underutilized Papilionoideae crops provide insights into root nodulation and disease resistanc.</title>
        <authorList>
            <person name="Jiang F."/>
        </authorList>
    </citation>
    <scope>NUCLEOTIDE SEQUENCE [LARGE SCALE GENOMIC DNA]</scope>
    <source>
        <strain evidence="1">JINMINGXINNONG_FW02</strain>
        <tissue evidence="1">Leaves</tissue>
    </source>
</reference>
<accession>A0AAN9MIZ3</accession>
<evidence type="ECO:0000313" key="2">
    <source>
        <dbReference type="Proteomes" id="UP001374584"/>
    </source>
</evidence>
<dbReference type="Proteomes" id="UP001374584">
    <property type="component" value="Unassembled WGS sequence"/>
</dbReference>
<proteinExistence type="predicted"/>
<comment type="caution">
    <text evidence="1">The sequence shown here is derived from an EMBL/GenBank/DDBJ whole genome shotgun (WGS) entry which is preliminary data.</text>
</comment>
<sequence>MTPHTPFGKAMTIVMGSTNGIQGARHTTQQRLGYEFGEIRGTYKDFNKEGKREMKVDNNHTLFLFAGTYDDSRVDAYRFGKVNSKELQKDRRSTANSKPIYIRRRALLT</sequence>
<gene>
    <name evidence="1" type="ORF">VNO80_14774</name>
</gene>
<organism evidence="1 2">
    <name type="scientific">Phaseolus coccineus</name>
    <name type="common">Scarlet runner bean</name>
    <name type="synonym">Phaseolus multiflorus</name>
    <dbReference type="NCBI Taxonomy" id="3886"/>
    <lineage>
        <taxon>Eukaryota</taxon>
        <taxon>Viridiplantae</taxon>
        <taxon>Streptophyta</taxon>
        <taxon>Embryophyta</taxon>
        <taxon>Tracheophyta</taxon>
        <taxon>Spermatophyta</taxon>
        <taxon>Magnoliopsida</taxon>
        <taxon>eudicotyledons</taxon>
        <taxon>Gunneridae</taxon>
        <taxon>Pentapetalae</taxon>
        <taxon>rosids</taxon>
        <taxon>fabids</taxon>
        <taxon>Fabales</taxon>
        <taxon>Fabaceae</taxon>
        <taxon>Papilionoideae</taxon>
        <taxon>50 kb inversion clade</taxon>
        <taxon>NPAAA clade</taxon>
        <taxon>indigoferoid/millettioid clade</taxon>
        <taxon>Phaseoleae</taxon>
        <taxon>Phaseolus</taxon>
    </lineage>
</organism>
<protein>
    <submittedName>
        <fullName evidence="1">Uncharacterized protein</fullName>
    </submittedName>
</protein>
<keyword evidence="2" id="KW-1185">Reference proteome</keyword>
<name>A0AAN9MIZ3_PHACN</name>
<evidence type="ECO:0000313" key="1">
    <source>
        <dbReference type="EMBL" id="KAK7355516.1"/>
    </source>
</evidence>
<dbReference type="AlphaFoldDB" id="A0AAN9MIZ3"/>